<name>A0A6G0Z266_APHCR</name>
<evidence type="ECO:0000313" key="1">
    <source>
        <dbReference type="EMBL" id="KAF0764725.1"/>
    </source>
</evidence>
<protein>
    <submittedName>
        <fullName evidence="1">Uncharacterized protein</fullName>
    </submittedName>
</protein>
<keyword evidence="2" id="KW-1185">Reference proteome</keyword>
<dbReference type="Proteomes" id="UP000478052">
    <property type="component" value="Unassembled WGS sequence"/>
</dbReference>
<dbReference type="EMBL" id="VUJU01001566">
    <property type="protein sequence ID" value="KAF0764725.1"/>
    <property type="molecule type" value="Genomic_DNA"/>
</dbReference>
<gene>
    <name evidence="1" type="ORF">FWK35_00022674</name>
</gene>
<proteinExistence type="predicted"/>
<comment type="caution">
    <text evidence="1">The sequence shown here is derived from an EMBL/GenBank/DDBJ whole genome shotgun (WGS) entry which is preliminary data.</text>
</comment>
<sequence>MILRSMLGLKHRNIYNNSRSMNIKCIYYNIKYHHVRVNDKQFVIKCGINMRICKKRPAYRFVQNPMCLWKEMPFGHILYL</sequence>
<dbReference type="AlphaFoldDB" id="A0A6G0Z266"/>
<organism evidence="1 2">
    <name type="scientific">Aphis craccivora</name>
    <name type="common">Cowpea aphid</name>
    <dbReference type="NCBI Taxonomy" id="307492"/>
    <lineage>
        <taxon>Eukaryota</taxon>
        <taxon>Metazoa</taxon>
        <taxon>Ecdysozoa</taxon>
        <taxon>Arthropoda</taxon>
        <taxon>Hexapoda</taxon>
        <taxon>Insecta</taxon>
        <taxon>Pterygota</taxon>
        <taxon>Neoptera</taxon>
        <taxon>Paraneoptera</taxon>
        <taxon>Hemiptera</taxon>
        <taxon>Sternorrhyncha</taxon>
        <taxon>Aphidomorpha</taxon>
        <taxon>Aphidoidea</taxon>
        <taxon>Aphididae</taxon>
        <taxon>Aphidini</taxon>
        <taxon>Aphis</taxon>
        <taxon>Aphis</taxon>
    </lineage>
</organism>
<accession>A0A6G0Z266</accession>
<evidence type="ECO:0000313" key="2">
    <source>
        <dbReference type="Proteomes" id="UP000478052"/>
    </source>
</evidence>
<reference evidence="1 2" key="1">
    <citation type="submission" date="2019-08" db="EMBL/GenBank/DDBJ databases">
        <title>Whole genome of Aphis craccivora.</title>
        <authorList>
            <person name="Voronova N.V."/>
            <person name="Shulinski R.S."/>
            <person name="Bandarenka Y.V."/>
            <person name="Zhorov D.G."/>
            <person name="Warner D."/>
        </authorList>
    </citation>
    <scope>NUCLEOTIDE SEQUENCE [LARGE SCALE GENOMIC DNA]</scope>
    <source>
        <strain evidence="1">180601</strain>
        <tissue evidence="1">Whole Body</tissue>
    </source>
</reference>